<keyword evidence="7" id="KW-1185">Reference proteome</keyword>
<dbReference type="KEGG" id="epi:Q3V30_05335"/>
<evidence type="ECO:0000256" key="2">
    <source>
        <dbReference type="ARBA" id="ARBA00023125"/>
    </source>
</evidence>
<dbReference type="PANTHER" id="PTHR46796">
    <property type="entry name" value="HTH-TYPE TRANSCRIPTIONAL ACTIVATOR RHAS-RELATED"/>
    <property type="match status" value="1"/>
</dbReference>
<keyword evidence="3" id="KW-0804">Transcription</keyword>
<dbReference type="EMBL" id="CP132353">
    <property type="protein sequence ID" value="WLS79915.1"/>
    <property type="molecule type" value="Genomic_DNA"/>
</dbReference>
<dbReference type="Gene3D" id="1.10.10.60">
    <property type="entry name" value="Homeodomain-like"/>
    <property type="match status" value="2"/>
</dbReference>
<evidence type="ECO:0000256" key="1">
    <source>
        <dbReference type="ARBA" id="ARBA00023015"/>
    </source>
</evidence>
<evidence type="ECO:0000256" key="3">
    <source>
        <dbReference type="ARBA" id="ARBA00023163"/>
    </source>
</evidence>
<dbReference type="Pfam" id="PF12852">
    <property type="entry name" value="Cupin_6"/>
    <property type="match status" value="1"/>
</dbReference>
<dbReference type="PRINTS" id="PR00032">
    <property type="entry name" value="HTHARAC"/>
</dbReference>
<evidence type="ECO:0000313" key="6">
    <source>
        <dbReference type="EMBL" id="WLS79915.1"/>
    </source>
</evidence>
<evidence type="ECO:0000313" key="7">
    <source>
        <dbReference type="Proteomes" id="UP001228139"/>
    </source>
</evidence>
<dbReference type="InterPro" id="IPR018062">
    <property type="entry name" value="HTH_AraC-typ_CS"/>
</dbReference>
<keyword evidence="1" id="KW-0805">Transcription regulation</keyword>
<feature type="compositionally biased region" description="Polar residues" evidence="4">
    <location>
        <begin position="310"/>
        <end position="321"/>
    </location>
</feature>
<dbReference type="RefSeq" id="WP_306211199.1">
    <property type="nucleotide sequence ID" value="NZ_CP132353.1"/>
</dbReference>
<feature type="region of interest" description="Disordered" evidence="4">
    <location>
        <begin position="294"/>
        <end position="321"/>
    </location>
</feature>
<feature type="compositionally biased region" description="Basic and acidic residues" evidence="4">
    <location>
        <begin position="294"/>
        <end position="307"/>
    </location>
</feature>
<dbReference type="GO" id="GO:0043565">
    <property type="term" value="F:sequence-specific DNA binding"/>
    <property type="evidence" value="ECO:0007669"/>
    <property type="project" value="InterPro"/>
</dbReference>
<keyword evidence="2" id="KW-0238">DNA-binding</keyword>
<name>A0AA50DLA5_9GAMM</name>
<dbReference type="Pfam" id="PF12833">
    <property type="entry name" value="HTH_18"/>
    <property type="match status" value="1"/>
</dbReference>
<dbReference type="InterPro" id="IPR009057">
    <property type="entry name" value="Homeodomain-like_sf"/>
</dbReference>
<proteinExistence type="predicted"/>
<protein>
    <submittedName>
        <fullName evidence="6">AraC family transcriptional regulator</fullName>
    </submittedName>
</protein>
<feature type="domain" description="HTH araC/xylS-type" evidence="5">
    <location>
        <begin position="196"/>
        <end position="297"/>
    </location>
</feature>
<dbReference type="SUPFAM" id="SSF46689">
    <property type="entry name" value="Homeodomain-like"/>
    <property type="match status" value="2"/>
</dbReference>
<dbReference type="PANTHER" id="PTHR46796:SF7">
    <property type="entry name" value="ARAC FAMILY TRANSCRIPTIONAL REGULATOR"/>
    <property type="match status" value="1"/>
</dbReference>
<dbReference type="PROSITE" id="PS01124">
    <property type="entry name" value="HTH_ARAC_FAMILY_2"/>
    <property type="match status" value="1"/>
</dbReference>
<dbReference type="GO" id="GO:0003700">
    <property type="term" value="F:DNA-binding transcription factor activity"/>
    <property type="evidence" value="ECO:0007669"/>
    <property type="project" value="InterPro"/>
</dbReference>
<accession>A0AA50DLA5</accession>
<gene>
    <name evidence="6" type="ORF">Q3V30_05335</name>
</gene>
<dbReference type="InterPro" id="IPR018060">
    <property type="entry name" value="HTH_AraC"/>
</dbReference>
<dbReference type="AlphaFoldDB" id="A0AA50DLA5"/>
<evidence type="ECO:0000259" key="5">
    <source>
        <dbReference type="PROSITE" id="PS01124"/>
    </source>
</evidence>
<sequence>MIDPLAEIMSLLQPQAAYIKRVCANGRWRVDRRETGQPFYCLILEGRSQLKMKGHPLITLEQGDFVLIPAAWEFYMASIEPLAADMPETIPQMLAPSEFWIGDPEQPAGVQALIGYCQFGAPDAGLIVSLLPQFIHVRGELRLTMLVQLVMDECRAQRPARHVVIERLLELLLIEALRSIPISNACPGVMSGLADERLTAAIRAIHARPAHNWTVAELAKAAALSRSAFFVRFREAVGVAPMVYLLTWRMAMAKNLLRSKSMAVAEVAERVGYRSASAFSVAFTRYAGISPVKYERDQSEENERPEVQELVQSVESGTSFG</sequence>
<organism evidence="6 7">
    <name type="scientific">Erwinia pyri</name>
    <dbReference type="NCBI Taxonomy" id="3062598"/>
    <lineage>
        <taxon>Bacteria</taxon>
        <taxon>Pseudomonadati</taxon>
        <taxon>Pseudomonadota</taxon>
        <taxon>Gammaproteobacteria</taxon>
        <taxon>Enterobacterales</taxon>
        <taxon>Erwiniaceae</taxon>
        <taxon>Erwinia</taxon>
    </lineage>
</organism>
<dbReference type="InterPro" id="IPR050204">
    <property type="entry name" value="AraC_XylS_family_regulators"/>
</dbReference>
<dbReference type="Proteomes" id="UP001228139">
    <property type="component" value="Chromosome"/>
</dbReference>
<reference evidence="6 7" key="1">
    <citation type="submission" date="2023-07" db="EMBL/GenBank/DDBJ databases">
        <title>Pathogenic bacteria of pear tree diseases.</title>
        <authorList>
            <person name="Zhang Z."/>
            <person name="He L."/>
            <person name="Huang R."/>
        </authorList>
    </citation>
    <scope>NUCLEOTIDE SEQUENCE [LARGE SCALE GENOMIC DNA]</scope>
    <source>
        <strain evidence="6 7">DE2</strain>
    </source>
</reference>
<evidence type="ECO:0000256" key="4">
    <source>
        <dbReference type="SAM" id="MobiDB-lite"/>
    </source>
</evidence>
<dbReference type="SMART" id="SM00342">
    <property type="entry name" value="HTH_ARAC"/>
    <property type="match status" value="1"/>
</dbReference>
<dbReference type="InterPro" id="IPR032783">
    <property type="entry name" value="AraC_lig"/>
</dbReference>
<dbReference type="InterPro" id="IPR020449">
    <property type="entry name" value="Tscrpt_reg_AraC-type_HTH"/>
</dbReference>
<dbReference type="PROSITE" id="PS00041">
    <property type="entry name" value="HTH_ARAC_FAMILY_1"/>
    <property type="match status" value="1"/>
</dbReference>